<evidence type="ECO:0000256" key="3">
    <source>
        <dbReference type="ARBA" id="ARBA00022840"/>
    </source>
</evidence>
<dbReference type="InterPro" id="IPR003593">
    <property type="entry name" value="AAA+_ATPase"/>
</dbReference>
<dbReference type="InterPro" id="IPR051782">
    <property type="entry name" value="ABC_Transporter_VariousFunc"/>
</dbReference>
<keyword evidence="1" id="KW-0813">Transport</keyword>
<dbReference type="SMART" id="SM00382">
    <property type="entry name" value="AAA"/>
    <property type="match status" value="1"/>
</dbReference>
<dbReference type="InterPro" id="IPR027417">
    <property type="entry name" value="P-loop_NTPase"/>
</dbReference>
<dbReference type="CDD" id="cd03230">
    <property type="entry name" value="ABC_DR_subfamily_A"/>
    <property type="match status" value="1"/>
</dbReference>
<organism evidence="5 6">
    <name type="scientific">Zongyangia hominis</name>
    <dbReference type="NCBI Taxonomy" id="2763677"/>
    <lineage>
        <taxon>Bacteria</taxon>
        <taxon>Bacillati</taxon>
        <taxon>Bacillota</taxon>
        <taxon>Clostridia</taxon>
        <taxon>Eubacteriales</taxon>
        <taxon>Oscillospiraceae</taxon>
        <taxon>Zongyangia</taxon>
    </lineage>
</organism>
<comment type="caution">
    <text evidence="5">The sequence shown here is derived from an EMBL/GenBank/DDBJ whole genome shotgun (WGS) entry which is preliminary data.</text>
</comment>
<evidence type="ECO:0000259" key="4">
    <source>
        <dbReference type="PROSITE" id="PS50893"/>
    </source>
</evidence>
<protein>
    <submittedName>
        <fullName evidence="5">ABC transporter ATP-binding protein</fullName>
    </submittedName>
</protein>
<dbReference type="EMBL" id="JACRTC010000005">
    <property type="protein sequence ID" value="MBC8570741.1"/>
    <property type="molecule type" value="Genomic_DNA"/>
</dbReference>
<dbReference type="PROSITE" id="PS50893">
    <property type="entry name" value="ABC_TRANSPORTER_2"/>
    <property type="match status" value="1"/>
</dbReference>
<dbReference type="GO" id="GO:0005524">
    <property type="term" value="F:ATP binding"/>
    <property type="evidence" value="ECO:0007669"/>
    <property type="project" value="UniProtKB-KW"/>
</dbReference>
<dbReference type="RefSeq" id="WP_262397837.1">
    <property type="nucleotide sequence ID" value="NZ_JACRTC010000005.1"/>
</dbReference>
<evidence type="ECO:0000313" key="6">
    <source>
        <dbReference type="Proteomes" id="UP000660861"/>
    </source>
</evidence>
<dbReference type="Pfam" id="PF00005">
    <property type="entry name" value="ABC_tran"/>
    <property type="match status" value="1"/>
</dbReference>
<evidence type="ECO:0000313" key="5">
    <source>
        <dbReference type="EMBL" id="MBC8570741.1"/>
    </source>
</evidence>
<keyword evidence="6" id="KW-1185">Reference proteome</keyword>
<accession>A0A926EES2</accession>
<dbReference type="AlphaFoldDB" id="A0A926EES2"/>
<evidence type="ECO:0000256" key="2">
    <source>
        <dbReference type="ARBA" id="ARBA00022741"/>
    </source>
</evidence>
<dbReference type="PANTHER" id="PTHR42939">
    <property type="entry name" value="ABC TRANSPORTER ATP-BINDING PROTEIN ALBC-RELATED"/>
    <property type="match status" value="1"/>
</dbReference>
<dbReference type="Gene3D" id="3.40.50.300">
    <property type="entry name" value="P-loop containing nucleotide triphosphate hydrolases"/>
    <property type="match status" value="1"/>
</dbReference>
<sequence length="236" mass="26399">MKENNVPSAVIKNLTKSYGGFTALRDVNLVLPKGKIIGLLGPNGSGKTTLIKILTGLITNYQGEVLVEGRPVGADTKALISYLPDRNYFADWMRARDAIFLFSDMYADFNGAKAFQMIDRLGLNANQKIKSMSKGMIDKFQLCLVMSREAHLYVLDEPLGGVDPAARDFILDTVLKNYSEDSSVIISTHLISDVERIFDTVIFLKQGEIMLCDEIDTLREKTQKSVDQLFREVFKC</sequence>
<dbReference type="SUPFAM" id="SSF52540">
    <property type="entry name" value="P-loop containing nucleoside triphosphate hydrolases"/>
    <property type="match status" value="1"/>
</dbReference>
<proteinExistence type="predicted"/>
<feature type="domain" description="ABC transporter" evidence="4">
    <location>
        <begin position="9"/>
        <end position="231"/>
    </location>
</feature>
<evidence type="ECO:0000256" key="1">
    <source>
        <dbReference type="ARBA" id="ARBA00022448"/>
    </source>
</evidence>
<dbReference type="PANTHER" id="PTHR42939:SF1">
    <property type="entry name" value="ABC TRANSPORTER ATP-BINDING PROTEIN ALBC-RELATED"/>
    <property type="match status" value="1"/>
</dbReference>
<dbReference type="Proteomes" id="UP000660861">
    <property type="component" value="Unassembled WGS sequence"/>
</dbReference>
<keyword evidence="3 5" id="KW-0067">ATP-binding</keyword>
<name>A0A926EES2_9FIRM</name>
<gene>
    <name evidence="5" type="ORF">H8709_07865</name>
</gene>
<keyword evidence="2" id="KW-0547">Nucleotide-binding</keyword>
<dbReference type="GO" id="GO:0016887">
    <property type="term" value="F:ATP hydrolysis activity"/>
    <property type="evidence" value="ECO:0007669"/>
    <property type="project" value="InterPro"/>
</dbReference>
<reference evidence="5" key="1">
    <citation type="submission" date="2020-08" db="EMBL/GenBank/DDBJ databases">
        <title>Genome public.</title>
        <authorList>
            <person name="Liu C."/>
            <person name="Sun Q."/>
        </authorList>
    </citation>
    <scope>NUCLEOTIDE SEQUENCE</scope>
    <source>
        <strain evidence="5">NSJ-54</strain>
    </source>
</reference>
<dbReference type="InterPro" id="IPR003439">
    <property type="entry name" value="ABC_transporter-like_ATP-bd"/>
</dbReference>